<keyword evidence="5" id="KW-1185">Reference proteome</keyword>
<keyword evidence="1" id="KW-0645">Protease</keyword>
<dbReference type="SUPFAM" id="SSF51556">
    <property type="entry name" value="Metallo-dependent hydrolases"/>
    <property type="match status" value="1"/>
</dbReference>
<dbReference type="PANTHER" id="PTHR10443:SF12">
    <property type="entry name" value="DIPEPTIDASE"/>
    <property type="match status" value="1"/>
</dbReference>
<keyword evidence="1" id="KW-0479">Metal-binding</keyword>
<dbReference type="InterPro" id="IPR032466">
    <property type="entry name" value="Metal_Hydrolase"/>
</dbReference>
<gene>
    <name evidence="4" type="ORF">FDP41_002609</name>
</gene>
<evidence type="ECO:0000256" key="1">
    <source>
        <dbReference type="RuleBase" id="RU341113"/>
    </source>
</evidence>
<reference evidence="4 5" key="1">
    <citation type="journal article" date="2019" name="Sci. Rep.">
        <title>Nanopore sequencing improves the draft genome of the human pathogenic amoeba Naegleria fowleri.</title>
        <authorList>
            <person name="Liechti N."/>
            <person name="Schurch N."/>
            <person name="Bruggmann R."/>
            <person name="Wittwer M."/>
        </authorList>
    </citation>
    <scope>NUCLEOTIDE SEQUENCE [LARGE SCALE GENOMIC DNA]</scope>
    <source>
        <strain evidence="4 5">ATCC 30894</strain>
    </source>
</reference>
<dbReference type="EMBL" id="VFQX01000030">
    <property type="protein sequence ID" value="KAF0978094.1"/>
    <property type="molecule type" value="Genomic_DNA"/>
</dbReference>
<keyword evidence="1" id="KW-0224">Dipeptidase</keyword>
<name>A0A6A5BUZ8_NAEFO</name>
<keyword evidence="1" id="KW-0482">Metalloprotease</keyword>
<dbReference type="GeneID" id="68109827"/>
<protein>
    <recommendedName>
        <fullName evidence="1">Dipeptidase</fullName>
        <ecNumber evidence="1">3.4.13.19</ecNumber>
    </recommendedName>
</protein>
<evidence type="ECO:0000313" key="4">
    <source>
        <dbReference type="EMBL" id="KAF0978094.1"/>
    </source>
</evidence>
<dbReference type="Proteomes" id="UP000444721">
    <property type="component" value="Unassembled WGS sequence"/>
</dbReference>
<dbReference type="EC" id="3.4.13.19" evidence="1"/>
<dbReference type="VEuPathDB" id="AmoebaDB:NF0111460"/>
<dbReference type="GO" id="GO:0006508">
    <property type="term" value="P:proteolysis"/>
    <property type="evidence" value="ECO:0007669"/>
    <property type="project" value="UniProtKB-KW"/>
</dbReference>
<dbReference type="VEuPathDB" id="AmoebaDB:NfTy_057900"/>
<dbReference type="OMA" id="CIADGHA"/>
<dbReference type="PROSITE" id="PS51365">
    <property type="entry name" value="RENAL_DIPEPTIDASE_2"/>
    <property type="match status" value="1"/>
</dbReference>
<organism evidence="4 5">
    <name type="scientific">Naegleria fowleri</name>
    <name type="common">Brain eating amoeba</name>
    <dbReference type="NCBI Taxonomy" id="5763"/>
    <lineage>
        <taxon>Eukaryota</taxon>
        <taxon>Discoba</taxon>
        <taxon>Heterolobosea</taxon>
        <taxon>Tetramitia</taxon>
        <taxon>Eutetramitia</taxon>
        <taxon>Vahlkampfiidae</taxon>
        <taxon>Naegleria</taxon>
    </lineage>
</organism>
<dbReference type="InterPro" id="IPR008257">
    <property type="entry name" value="Pept_M19"/>
</dbReference>
<comment type="similarity">
    <text evidence="1">Belongs to the metallo-dependent hydrolases superfamily. Peptidase M19 family.</text>
</comment>
<keyword evidence="3" id="KW-1133">Transmembrane helix</keyword>
<dbReference type="VEuPathDB" id="AmoebaDB:FDP41_002609"/>
<keyword evidence="1" id="KW-0862">Zinc</keyword>
<dbReference type="RefSeq" id="XP_044562807.1">
    <property type="nucleotide sequence ID" value="XM_044705822.1"/>
</dbReference>
<dbReference type="PANTHER" id="PTHR10443">
    <property type="entry name" value="MICROSOMAL DIPEPTIDASE"/>
    <property type="match status" value="1"/>
</dbReference>
<dbReference type="Pfam" id="PF01244">
    <property type="entry name" value="Peptidase_M19"/>
    <property type="match status" value="1"/>
</dbReference>
<comment type="catalytic activity">
    <reaction evidence="1">
        <text>an L-aminoacyl-L-amino acid + H2O = 2 an L-alpha-amino acid</text>
        <dbReference type="Rhea" id="RHEA:48940"/>
        <dbReference type="ChEBI" id="CHEBI:15377"/>
        <dbReference type="ChEBI" id="CHEBI:59869"/>
        <dbReference type="ChEBI" id="CHEBI:77460"/>
        <dbReference type="EC" id="3.4.13.19"/>
    </reaction>
</comment>
<comment type="caution">
    <text evidence="4">The sequence shown here is derived from an EMBL/GenBank/DDBJ whole genome shotgun (WGS) entry which is preliminary data.</text>
</comment>
<evidence type="ECO:0000313" key="5">
    <source>
        <dbReference type="Proteomes" id="UP000444721"/>
    </source>
</evidence>
<feature type="region of interest" description="Disordered" evidence="2">
    <location>
        <begin position="56"/>
        <end position="82"/>
    </location>
</feature>
<dbReference type="GO" id="GO:0046872">
    <property type="term" value="F:metal ion binding"/>
    <property type="evidence" value="ECO:0007669"/>
    <property type="project" value="UniProtKB-UniRule"/>
</dbReference>
<dbReference type="Gene3D" id="3.20.20.140">
    <property type="entry name" value="Metal-dependent hydrolases"/>
    <property type="match status" value="1"/>
</dbReference>
<feature type="transmembrane region" description="Helical" evidence="3">
    <location>
        <begin position="24"/>
        <end position="49"/>
    </location>
</feature>
<feature type="transmembrane region" description="Helical" evidence="3">
    <location>
        <begin position="101"/>
        <end position="120"/>
    </location>
</feature>
<comment type="cofactor">
    <cofactor evidence="1">
        <name>Zn(2+)</name>
        <dbReference type="ChEBI" id="CHEBI:29105"/>
    </cofactor>
</comment>
<proteinExistence type="inferred from homology"/>
<evidence type="ECO:0000256" key="3">
    <source>
        <dbReference type="SAM" id="Phobius"/>
    </source>
</evidence>
<keyword evidence="1" id="KW-0378">Hydrolase</keyword>
<keyword evidence="3" id="KW-0812">Transmembrane</keyword>
<dbReference type="GO" id="GO:0070573">
    <property type="term" value="F:metallodipeptidase activity"/>
    <property type="evidence" value="ECO:0007669"/>
    <property type="project" value="InterPro"/>
</dbReference>
<feature type="compositionally biased region" description="Low complexity" evidence="2">
    <location>
        <begin position="56"/>
        <end position="72"/>
    </location>
</feature>
<dbReference type="AlphaFoldDB" id="A0A6A5BUZ8"/>
<accession>A0A6A5BUZ8</accession>
<dbReference type="OrthoDB" id="445695at2759"/>
<evidence type="ECO:0000256" key="2">
    <source>
        <dbReference type="SAM" id="MobiDB-lite"/>
    </source>
</evidence>
<sequence>MSQTSVSLSSLFPQLSNESLLEDYIGYVLSSLLALLSVFSIFFPLSALFKFCKSSKTTPSRHTTTNNNTNNSNEDEQKQSETHDTISYHSHVGFTSVVRSFLIRSVLSGVIFFVALPWAFDTFSNQIYSFETFLKNANAKTIHENIPFIADLHADTLMWKYRGGFLTTEKGHVSLPKMQRGNQALQVLAAVNFIPHTLNMKTNVNSTDILPFLIASQLYEYSAWFSPFGRARAYSKLLHQYESESKGIFTIIKNKKNLEEFITKRSHNKKHASGLFSIEGATVLENNLDNIQKLYDMGVRMFGLNHFGDNQVSGSLHGLTKYGLSDFGRQVVKKLSDLKVIIDLAHASEKAMNDVLEMLERGEISTSIIISHTGVKGVCNTTRNLSDEFAKRIAKHGGVIGIAFFKYTTCGLGFESLAKSIKYLKNLLGGHSVDNIALGSDWDGTIKAFGASDHLVYLTDALISEGFTEKEISQIMGGNVLRMLRRSLPDY</sequence>
<keyword evidence="3" id="KW-0472">Membrane</keyword>